<dbReference type="PROSITE" id="PS50995">
    <property type="entry name" value="HTH_MARR_2"/>
    <property type="match status" value="1"/>
</dbReference>
<dbReference type="PANTHER" id="PTHR33164:SF43">
    <property type="entry name" value="HTH-TYPE TRANSCRIPTIONAL REPRESSOR YETL"/>
    <property type="match status" value="1"/>
</dbReference>
<dbReference type="AlphaFoldDB" id="A0A543K6K0"/>
<dbReference type="PANTHER" id="PTHR33164">
    <property type="entry name" value="TRANSCRIPTIONAL REGULATOR, MARR FAMILY"/>
    <property type="match status" value="1"/>
</dbReference>
<dbReference type="Pfam" id="PF12802">
    <property type="entry name" value="MarR_2"/>
    <property type="match status" value="1"/>
</dbReference>
<dbReference type="EMBL" id="VFPU01000003">
    <property type="protein sequence ID" value="TQM90713.1"/>
    <property type="molecule type" value="Genomic_DNA"/>
</dbReference>
<comment type="caution">
    <text evidence="2">The sequence shown here is derived from an EMBL/GenBank/DDBJ whole genome shotgun (WGS) entry which is preliminary data.</text>
</comment>
<dbReference type="RefSeq" id="WP_141821036.1">
    <property type="nucleotide sequence ID" value="NZ_BAAAIL010000005.1"/>
</dbReference>
<dbReference type="PRINTS" id="PR00598">
    <property type="entry name" value="HTHMARR"/>
</dbReference>
<evidence type="ECO:0000313" key="2">
    <source>
        <dbReference type="EMBL" id="TQM90713.1"/>
    </source>
</evidence>
<sequence length="156" mass="17166">MSGTGEAGRRAELTACVVGAEEELHRLVVHWLDPVPMPADLTLRQVQVLALVRATPDLTAQDLAGVLDVTTPTVSGILERIVSRGWLERRPDPDDRRRQLLRVTQEGEDVLAALEDPPRRARARLLDGLELDELEDLGRLVGRMLEVARRIGGDAG</sequence>
<organism evidence="2 3">
    <name type="scientific">Ornithinimicrobium humiphilum</name>
    <dbReference type="NCBI Taxonomy" id="125288"/>
    <lineage>
        <taxon>Bacteria</taxon>
        <taxon>Bacillati</taxon>
        <taxon>Actinomycetota</taxon>
        <taxon>Actinomycetes</taxon>
        <taxon>Micrococcales</taxon>
        <taxon>Ornithinimicrobiaceae</taxon>
        <taxon>Ornithinimicrobium</taxon>
    </lineage>
</organism>
<dbReference type="SMART" id="SM00347">
    <property type="entry name" value="HTH_MARR"/>
    <property type="match status" value="1"/>
</dbReference>
<dbReference type="OrthoDB" id="4462574at2"/>
<keyword evidence="2" id="KW-0238">DNA-binding</keyword>
<dbReference type="GO" id="GO:0003700">
    <property type="term" value="F:DNA-binding transcription factor activity"/>
    <property type="evidence" value="ECO:0007669"/>
    <property type="project" value="InterPro"/>
</dbReference>
<proteinExistence type="predicted"/>
<feature type="domain" description="HTH marR-type" evidence="1">
    <location>
        <begin position="10"/>
        <end position="146"/>
    </location>
</feature>
<accession>A0A543K6K0</accession>
<dbReference type="Gene3D" id="1.10.10.10">
    <property type="entry name" value="Winged helix-like DNA-binding domain superfamily/Winged helix DNA-binding domain"/>
    <property type="match status" value="1"/>
</dbReference>
<dbReference type="GO" id="GO:0003677">
    <property type="term" value="F:DNA binding"/>
    <property type="evidence" value="ECO:0007669"/>
    <property type="project" value="UniProtKB-KW"/>
</dbReference>
<dbReference type="Proteomes" id="UP000315133">
    <property type="component" value="Unassembled WGS sequence"/>
</dbReference>
<gene>
    <name evidence="2" type="ORF">FB476_3095</name>
</gene>
<dbReference type="InterPro" id="IPR036390">
    <property type="entry name" value="WH_DNA-bd_sf"/>
</dbReference>
<protein>
    <submittedName>
        <fullName evidence="2">DNA-binding MarR family transcriptional regulator</fullName>
    </submittedName>
</protein>
<dbReference type="InterPro" id="IPR039422">
    <property type="entry name" value="MarR/SlyA-like"/>
</dbReference>
<evidence type="ECO:0000259" key="1">
    <source>
        <dbReference type="PROSITE" id="PS50995"/>
    </source>
</evidence>
<reference evidence="2 3" key="1">
    <citation type="submission" date="2019-06" db="EMBL/GenBank/DDBJ databases">
        <title>Sequencing the genomes of 1000 actinobacteria strains.</title>
        <authorList>
            <person name="Klenk H.-P."/>
        </authorList>
    </citation>
    <scope>NUCLEOTIDE SEQUENCE [LARGE SCALE GENOMIC DNA]</scope>
    <source>
        <strain evidence="2 3">DSM 12362</strain>
    </source>
</reference>
<dbReference type="InterPro" id="IPR000835">
    <property type="entry name" value="HTH_MarR-typ"/>
</dbReference>
<dbReference type="GO" id="GO:0006950">
    <property type="term" value="P:response to stress"/>
    <property type="evidence" value="ECO:0007669"/>
    <property type="project" value="TreeGrafter"/>
</dbReference>
<name>A0A543K6K0_9MICO</name>
<dbReference type="SUPFAM" id="SSF46785">
    <property type="entry name" value="Winged helix' DNA-binding domain"/>
    <property type="match status" value="1"/>
</dbReference>
<evidence type="ECO:0000313" key="3">
    <source>
        <dbReference type="Proteomes" id="UP000315133"/>
    </source>
</evidence>
<dbReference type="InterPro" id="IPR036388">
    <property type="entry name" value="WH-like_DNA-bd_sf"/>
</dbReference>
<keyword evidence="3" id="KW-1185">Reference proteome</keyword>